<evidence type="ECO:0000313" key="3">
    <source>
        <dbReference type="Proteomes" id="UP001223420"/>
    </source>
</evidence>
<evidence type="ECO:0000256" key="1">
    <source>
        <dbReference type="SAM" id="MobiDB-lite"/>
    </source>
</evidence>
<reference evidence="2" key="1">
    <citation type="submission" date="2023-07" db="EMBL/GenBank/DDBJ databases">
        <title>Genomic Encyclopedia of Type Strains, Phase IV (KMG-IV): sequencing the most valuable type-strain genomes for metagenomic binning, comparative biology and taxonomic classification.</title>
        <authorList>
            <person name="Goeker M."/>
        </authorList>
    </citation>
    <scope>NUCLEOTIDE SEQUENCE</scope>
    <source>
        <strain evidence="2">DSM 19569</strain>
    </source>
</reference>
<protein>
    <submittedName>
        <fullName evidence="2">Uncharacterized protein</fullName>
    </submittedName>
</protein>
<dbReference type="RefSeq" id="WP_230365428.1">
    <property type="nucleotide sequence ID" value="NZ_JAJALK010000002.1"/>
</dbReference>
<proteinExistence type="predicted"/>
<sequence>MTVRTKHARNETPAARPRPGPGPGRRARKRSAARKALDRTMGRLGAPASPASATGAIQAGWDEPPLPLLLDGDFDHDGDDGALALALRLHQAVRDEEDGWALS</sequence>
<dbReference type="AlphaFoldDB" id="A0AAJ1TNX8"/>
<accession>A0AAJ1TNX8</accession>
<name>A0AAJ1TNX8_9HYPH</name>
<dbReference type="EMBL" id="JAUSWL010000005">
    <property type="protein sequence ID" value="MDQ0544261.1"/>
    <property type="molecule type" value="Genomic_DNA"/>
</dbReference>
<comment type="caution">
    <text evidence="2">The sequence shown here is derived from an EMBL/GenBank/DDBJ whole genome shotgun (WGS) entry which is preliminary data.</text>
</comment>
<feature type="compositionally biased region" description="Low complexity" evidence="1">
    <location>
        <begin position="45"/>
        <end position="56"/>
    </location>
</feature>
<feature type="region of interest" description="Disordered" evidence="1">
    <location>
        <begin position="1"/>
        <end position="59"/>
    </location>
</feature>
<gene>
    <name evidence="2" type="ORF">QO001_003195</name>
</gene>
<evidence type="ECO:0000313" key="2">
    <source>
        <dbReference type="EMBL" id="MDQ0544261.1"/>
    </source>
</evidence>
<organism evidence="2 3">
    <name type="scientific">Methylobacterium brachiatum</name>
    <dbReference type="NCBI Taxonomy" id="269660"/>
    <lineage>
        <taxon>Bacteria</taxon>
        <taxon>Pseudomonadati</taxon>
        <taxon>Pseudomonadota</taxon>
        <taxon>Alphaproteobacteria</taxon>
        <taxon>Hyphomicrobiales</taxon>
        <taxon>Methylobacteriaceae</taxon>
        <taxon>Methylobacterium</taxon>
    </lineage>
</organism>
<dbReference type="Proteomes" id="UP001223420">
    <property type="component" value="Unassembled WGS sequence"/>
</dbReference>